<name>A0A941JNX6_9CHRO</name>
<keyword evidence="1" id="KW-0812">Transmembrane</keyword>
<comment type="caution">
    <text evidence="2">The sequence shown here is derived from an EMBL/GenBank/DDBJ whole genome shotgun (WGS) entry which is preliminary data.</text>
</comment>
<evidence type="ECO:0000313" key="3">
    <source>
        <dbReference type="Proteomes" id="UP000767446"/>
    </source>
</evidence>
<proteinExistence type="predicted"/>
<accession>A0A941JNX6</accession>
<reference evidence="2" key="1">
    <citation type="submission" date="2021-02" db="EMBL/GenBank/DDBJ databases">
        <title>Metagenome analyses of Stigonema ocellatum DSM 106950, Chlorogloea purpurea SAG 13.99 and Gomphosphaeria aponina DSM 107014.</title>
        <authorList>
            <person name="Marter P."/>
            <person name="Huang S."/>
        </authorList>
    </citation>
    <scope>NUCLEOTIDE SEQUENCE</scope>
    <source>
        <strain evidence="2">JP213</strain>
    </source>
</reference>
<sequence>MNQKTLRKLHRRLAPIIFLPFFVTAITGIIYRLGISWFGLSGDAAQILLVIHQGEYLGEQLKPIYVLLNGLGLIAMLVTGIIMSGLFRKNSQKAN</sequence>
<protein>
    <recommendedName>
        <fullName evidence="4">PepSY domain-containing protein</fullName>
    </recommendedName>
</protein>
<dbReference type="AlphaFoldDB" id="A0A941JNX6"/>
<evidence type="ECO:0000313" key="2">
    <source>
        <dbReference type="EMBL" id="MBR8826828.1"/>
    </source>
</evidence>
<evidence type="ECO:0008006" key="4">
    <source>
        <dbReference type="Google" id="ProtNLM"/>
    </source>
</evidence>
<dbReference type="EMBL" id="JADQBC010000012">
    <property type="protein sequence ID" value="MBR8826828.1"/>
    <property type="molecule type" value="Genomic_DNA"/>
</dbReference>
<feature type="transmembrane region" description="Helical" evidence="1">
    <location>
        <begin position="12"/>
        <end position="31"/>
    </location>
</feature>
<dbReference type="Proteomes" id="UP000767446">
    <property type="component" value="Unassembled WGS sequence"/>
</dbReference>
<feature type="transmembrane region" description="Helical" evidence="1">
    <location>
        <begin position="64"/>
        <end position="87"/>
    </location>
</feature>
<keyword evidence="1" id="KW-0472">Membrane</keyword>
<gene>
    <name evidence="2" type="ORF">DSM107014_02815</name>
</gene>
<organism evidence="2 3">
    <name type="scientific">Gomphosphaeria aponina SAG 52.96 = DSM 107014</name>
    <dbReference type="NCBI Taxonomy" id="1521640"/>
    <lineage>
        <taxon>Bacteria</taxon>
        <taxon>Bacillati</taxon>
        <taxon>Cyanobacteriota</taxon>
        <taxon>Cyanophyceae</taxon>
        <taxon>Oscillatoriophycideae</taxon>
        <taxon>Chroococcales</taxon>
        <taxon>Gomphosphaeriaceae</taxon>
        <taxon>Gomphosphaeria</taxon>
    </lineage>
</organism>
<evidence type="ECO:0000256" key="1">
    <source>
        <dbReference type="SAM" id="Phobius"/>
    </source>
</evidence>
<keyword evidence="1" id="KW-1133">Transmembrane helix</keyword>